<keyword evidence="4" id="KW-0812">Transmembrane</keyword>
<evidence type="ECO:0008006" key="7">
    <source>
        <dbReference type="Google" id="ProtNLM"/>
    </source>
</evidence>
<dbReference type="PANTHER" id="PTHR11592:SF78">
    <property type="entry name" value="GLUTATHIONE PEROXIDASE"/>
    <property type="match status" value="1"/>
</dbReference>
<dbReference type="GO" id="GO:0004601">
    <property type="term" value="F:peroxidase activity"/>
    <property type="evidence" value="ECO:0007669"/>
    <property type="project" value="UniProtKB-KW"/>
</dbReference>
<keyword evidence="6" id="KW-1185">Reference proteome</keyword>
<keyword evidence="4" id="KW-0472">Membrane</keyword>
<evidence type="ECO:0000313" key="6">
    <source>
        <dbReference type="Proteomes" id="UP000316621"/>
    </source>
</evidence>
<evidence type="ECO:0000256" key="2">
    <source>
        <dbReference type="ARBA" id="ARBA00022559"/>
    </source>
</evidence>
<evidence type="ECO:0000313" key="5">
    <source>
        <dbReference type="EMBL" id="RZC53224.1"/>
    </source>
</evidence>
<comment type="similarity">
    <text evidence="1">Belongs to the glutathione peroxidase family.</text>
</comment>
<evidence type="ECO:0000256" key="4">
    <source>
        <dbReference type="SAM" id="Phobius"/>
    </source>
</evidence>
<keyword evidence="2" id="KW-0575">Peroxidase</keyword>
<keyword evidence="3" id="KW-0560">Oxidoreductase</keyword>
<dbReference type="PROSITE" id="PS51355">
    <property type="entry name" value="GLUTATHIONE_PEROXID_3"/>
    <property type="match status" value="1"/>
</dbReference>
<keyword evidence="4" id="KW-1133">Transmembrane helix</keyword>
<evidence type="ECO:0000256" key="3">
    <source>
        <dbReference type="ARBA" id="ARBA00023002"/>
    </source>
</evidence>
<dbReference type="AlphaFoldDB" id="A0A4Y7IWG6"/>
<organism evidence="5 6">
    <name type="scientific">Papaver somniferum</name>
    <name type="common">Opium poppy</name>
    <dbReference type="NCBI Taxonomy" id="3469"/>
    <lineage>
        <taxon>Eukaryota</taxon>
        <taxon>Viridiplantae</taxon>
        <taxon>Streptophyta</taxon>
        <taxon>Embryophyta</taxon>
        <taxon>Tracheophyta</taxon>
        <taxon>Spermatophyta</taxon>
        <taxon>Magnoliopsida</taxon>
        <taxon>Ranunculales</taxon>
        <taxon>Papaveraceae</taxon>
        <taxon>Papaveroideae</taxon>
        <taxon>Papaver</taxon>
    </lineage>
</organism>
<dbReference type="Proteomes" id="UP000316621">
    <property type="component" value="Chromosome 3"/>
</dbReference>
<accession>A0A4Y7IWG6</accession>
<dbReference type="InterPro" id="IPR000889">
    <property type="entry name" value="Glutathione_peroxidase"/>
</dbReference>
<dbReference type="GO" id="GO:0006979">
    <property type="term" value="P:response to oxidative stress"/>
    <property type="evidence" value="ECO:0007669"/>
    <property type="project" value="InterPro"/>
</dbReference>
<proteinExistence type="inferred from homology"/>
<dbReference type="STRING" id="3469.A0A4Y7IWG6"/>
<dbReference type="PANTHER" id="PTHR11592">
    <property type="entry name" value="GLUTATHIONE PEROXIDASE"/>
    <property type="match status" value="1"/>
</dbReference>
<sequence length="137" mass="15495">MCTTSSYVISVIIINFLLRSSFFSLLQKEILFFPSLLVLFLFQNNTSPYPQIYLNLTKKSAVLLAVLYQVRVNGTTAAPVFKFLKSKSSGSLGSRVKWNFTKFLVDREGRVIGRYAPTTPPFAFEKDIQNALESKPN</sequence>
<reference evidence="5 6" key="1">
    <citation type="journal article" date="2018" name="Science">
        <title>The opium poppy genome and morphinan production.</title>
        <authorList>
            <person name="Guo L."/>
            <person name="Winzer T."/>
            <person name="Yang X."/>
            <person name="Li Y."/>
            <person name="Ning Z."/>
            <person name="He Z."/>
            <person name="Teodor R."/>
            <person name="Lu Y."/>
            <person name="Bowser T.A."/>
            <person name="Graham I.A."/>
            <person name="Ye K."/>
        </authorList>
    </citation>
    <scope>NUCLEOTIDE SEQUENCE [LARGE SCALE GENOMIC DNA]</scope>
    <source>
        <strain evidence="6">cv. HN1</strain>
        <tissue evidence="5">Leaves</tissue>
    </source>
</reference>
<dbReference type="EMBL" id="CM010717">
    <property type="protein sequence ID" value="RZC53224.1"/>
    <property type="molecule type" value="Genomic_DNA"/>
</dbReference>
<dbReference type="SUPFAM" id="SSF52833">
    <property type="entry name" value="Thioredoxin-like"/>
    <property type="match status" value="1"/>
</dbReference>
<dbReference type="Gene3D" id="3.40.30.10">
    <property type="entry name" value="Glutaredoxin"/>
    <property type="match status" value="1"/>
</dbReference>
<dbReference type="Gramene" id="RZC53224">
    <property type="protein sequence ID" value="RZC53224"/>
    <property type="gene ID" value="C5167_012079"/>
</dbReference>
<gene>
    <name evidence="5" type="ORF">C5167_012079</name>
</gene>
<feature type="transmembrane region" description="Helical" evidence="4">
    <location>
        <begin position="6"/>
        <end position="26"/>
    </location>
</feature>
<evidence type="ECO:0000256" key="1">
    <source>
        <dbReference type="ARBA" id="ARBA00006926"/>
    </source>
</evidence>
<dbReference type="InterPro" id="IPR036249">
    <property type="entry name" value="Thioredoxin-like_sf"/>
</dbReference>
<protein>
    <recommendedName>
        <fullName evidence="7">Glutathione peroxidase</fullName>
    </recommendedName>
</protein>
<name>A0A4Y7IWG6_PAPSO</name>